<protein>
    <submittedName>
        <fullName evidence="2">Uncharacterized protein</fullName>
    </submittedName>
</protein>
<dbReference type="AlphaFoldDB" id="A0AAW2FUA7"/>
<sequence length="141" mass="16005">MKTLPDPFPCILFLALFSGSPVHAGENDTEVMTNDSRVNIRVIASLEAARGSLELIGIYNLLRVVPKTVSSLPTIIFTARPICSLSKKIRRNNEFKKKYKIAADVTTNIQYLQQRLMIDNVFTSRNLTIVRCFNDYNIRLI</sequence>
<feature type="signal peptide" evidence="1">
    <location>
        <begin position="1"/>
        <end position="24"/>
    </location>
</feature>
<name>A0AAW2FUA7_9HYME</name>
<gene>
    <name evidence="2" type="ORF">PUN28_009576</name>
</gene>
<evidence type="ECO:0000256" key="1">
    <source>
        <dbReference type="SAM" id="SignalP"/>
    </source>
</evidence>
<organism evidence="2 3">
    <name type="scientific">Cardiocondyla obscurior</name>
    <dbReference type="NCBI Taxonomy" id="286306"/>
    <lineage>
        <taxon>Eukaryota</taxon>
        <taxon>Metazoa</taxon>
        <taxon>Ecdysozoa</taxon>
        <taxon>Arthropoda</taxon>
        <taxon>Hexapoda</taxon>
        <taxon>Insecta</taxon>
        <taxon>Pterygota</taxon>
        <taxon>Neoptera</taxon>
        <taxon>Endopterygota</taxon>
        <taxon>Hymenoptera</taxon>
        <taxon>Apocrita</taxon>
        <taxon>Aculeata</taxon>
        <taxon>Formicoidea</taxon>
        <taxon>Formicidae</taxon>
        <taxon>Myrmicinae</taxon>
        <taxon>Cardiocondyla</taxon>
    </lineage>
</organism>
<proteinExistence type="predicted"/>
<dbReference type="Proteomes" id="UP001430953">
    <property type="component" value="Unassembled WGS sequence"/>
</dbReference>
<keyword evidence="1" id="KW-0732">Signal</keyword>
<evidence type="ECO:0000313" key="2">
    <source>
        <dbReference type="EMBL" id="KAL0119043.1"/>
    </source>
</evidence>
<evidence type="ECO:0000313" key="3">
    <source>
        <dbReference type="Proteomes" id="UP001430953"/>
    </source>
</evidence>
<keyword evidence="3" id="KW-1185">Reference proteome</keyword>
<accession>A0AAW2FUA7</accession>
<comment type="caution">
    <text evidence="2">The sequence shown here is derived from an EMBL/GenBank/DDBJ whole genome shotgun (WGS) entry which is preliminary data.</text>
</comment>
<feature type="chain" id="PRO_5043777672" evidence="1">
    <location>
        <begin position="25"/>
        <end position="141"/>
    </location>
</feature>
<dbReference type="EMBL" id="JADYXP020000008">
    <property type="protein sequence ID" value="KAL0119043.1"/>
    <property type="molecule type" value="Genomic_DNA"/>
</dbReference>
<reference evidence="2 3" key="1">
    <citation type="submission" date="2023-03" db="EMBL/GenBank/DDBJ databases">
        <title>High recombination rates correlate with genetic variation in Cardiocondyla obscurior ants.</title>
        <authorList>
            <person name="Errbii M."/>
        </authorList>
    </citation>
    <scope>NUCLEOTIDE SEQUENCE [LARGE SCALE GENOMIC DNA]</scope>
    <source>
        <strain evidence="2">Alpha-2009</strain>
        <tissue evidence="2">Whole body</tissue>
    </source>
</reference>